<sequence>MRTKKYLTLAEYSLPIEIQHEDDVFIAKCPVWSDCFAQGDTIDEAINEISYVASSLIELYKEEGLEIPLKLKKIKENRSTYFKLDFPLIVSAN</sequence>
<protein>
    <recommendedName>
        <fullName evidence="3">HicB-like antitoxin of toxin-antitoxin system domain-containing protein</fullName>
    </recommendedName>
</protein>
<dbReference type="InterPro" id="IPR035069">
    <property type="entry name" value="TTHA1013/TTHA0281-like"/>
</dbReference>
<name>A0A2G9Y5W7_9BACT</name>
<dbReference type="PANTHER" id="PTHR34504:SF2">
    <property type="entry name" value="UPF0150 PROTEIN SSL0259"/>
    <property type="match status" value="1"/>
</dbReference>
<dbReference type="PANTHER" id="PTHR34504">
    <property type="entry name" value="ANTITOXIN HICB"/>
    <property type="match status" value="1"/>
</dbReference>
<dbReference type="EMBL" id="PCRE01000059">
    <property type="protein sequence ID" value="PIP14628.1"/>
    <property type="molecule type" value="Genomic_DNA"/>
</dbReference>
<evidence type="ECO:0000313" key="1">
    <source>
        <dbReference type="EMBL" id="PIP14628.1"/>
    </source>
</evidence>
<gene>
    <name evidence="1" type="ORF">COX47_04260</name>
</gene>
<dbReference type="InterPro" id="IPR051404">
    <property type="entry name" value="TA_system_antitoxin"/>
</dbReference>
<proteinExistence type="predicted"/>
<evidence type="ECO:0000313" key="2">
    <source>
        <dbReference type="Proteomes" id="UP000231025"/>
    </source>
</evidence>
<dbReference type="Gene3D" id="3.30.160.250">
    <property type="match status" value="1"/>
</dbReference>
<dbReference type="Proteomes" id="UP000231025">
    <property type="component" value="Unassembled WGS sequence"/>
</dbReference>
<dbReference type="SUPFAM" id="SSF143100">
    <property type="entry name" value="TTHA1013/TTHA0281-like"/>
    <property type="match status" value="1"/>
</dbReference>
<evidence type="ECO:0008006" key="3">
    <source>
        <dbReference type="Google" id="ProtNLM"/>
    </source>
</evidence>
<reference evidence="1 2" key="1">
    <citation type="submission" date="2017-09" db="EMBL/GenBank/DDBJ databases">
        <title>Depth-based differentiation of microbial function through sediment-hosted aquifers and enrichment of novel symbionts in the deep terrestrial subsurface.</title>
        <authorList>
            <person name="Probst A.J."/>
            <person name="Ladd B."/>
            <person name="Jarett J.K."/>
            <person name="Geller-Mcgrath D.E."/>
            <person name="Sieber C.M."/>
            <person name="Emerson J.B."/>
            <person name="Anantharaman K."/>
            <person name="Thomas B.C."/>
            <person name="Malmstrom R."/>
            <person name="Stieglmeier M."/>
            <person name="Klingl A."/>
            <person name="Woyke T."/>
            <person name="Ryan C.M."/>
            <person name="Banfield J.F."/>
        </authorList>
    </citation>
    <scope>NUCLEOTIDE SEQUENCE [LARGE SCALE GENOMIC DNA]</scope>
    <source>
        <strain evidence="1">CG23_combo_of_CG06-09_8_20_14_all_35_49</strain>
    </source>
</reference>
<dbReference type="AlphaFoldDB" id="A0A2G9Y5W7"/>
<organism evidence="1 2">
    <name type="scientific">Candidatus Roizmanbacteria bacterium CG23_combo_of_CG06-09_8_20_14_all_35_49</name>
    <dbReference type="NCBI Taxonomy" id="1974863"/>
    <lineage>
        <taxon>Bacteria</taxon>
        <taxon>Candidatus Roizmaniibacteriota</taxon>
    </lineage>
</organism>
<accession>A0A2G9Y5W7</accession>
<comment type="caution">
    <text evidence="1">The sequence shown here is derived from an EMBL/GenBank/DDBJ whole genome shotgun (WGS) entry which is preliminary data.</text>
</comment>